<comment type="caution">
    <text evidence="4">The sequence shown here is derived from an EMBL/GenBank/DDBJ whole genome shotgun (WGS) entry which is preliminary data.</text>
</comment>
<feature type="compositionally biased region" description="Polar residues" evidence="2">
    <location>
        <begin position="305"/>
        <end position="324"/>
    </location>
</feature>
<evidence type="ECO:0000256" key="1">
    <source>
        <dbReference type="PROSITE-ProRule" id="PRU00042"/>
    </source>
</evidence>
<protein>
    <recommendedName>
        <fullName evidence="3">C2H2-type domain-containing protein</fullName>
    </recommendedName>
</protein>
<feature type="compositionally biased region" description="Polar residues" evidence="2">
    <location>
        <begin position="501"/>
        <end position="512"/>
    </location>
</feature>
<feature type="compositionally biased region" description="Basic and acidic residues" evidence="2">
    <location>
        <begin position="266"/>
        <end position="281"/>
    </location>
</feature>
<feature type="region of interest" description="Disordered" evidence="2">
    <location>
        <begin position="657"/>
        <end position="688"/>
    </location>
</feature>
<feature type="compositionally biased region" description="Polar residues" evidence="2">
    <location>
        <begin position="540"/>
        <end position="566"/>
    </location>
</feature>
<feature type="compositionally biased region" description="Basic residues" evidence="2">
    <location>
        <begin position="252"/>
        <end position="265"/>
    </location>
</feature>
<evidence type="ECO:0000313" key="4">
    <source>
        <dbReference type="EMBL" id="KAH7427084.1"/>
    </source>
</evidence>
<feature type="region of interest" description="Disordered" evidence="2">
    <location>
        <begin position="441"/>
        <end position="572"/>
    </location>
</feature>
<dbReference type="InterPro" id="IPR039136">
    <property type="entry name" value="NUFIP1-like"/>
</dbReference>
<feature type="compositionally biased region" description="Low complexity" evidence="2">
    <location>
        <begin position="168"/>
        <end position="219"/>
    </location>
</feature>
<dbReference type="InterPro" id="IPR019496">
    <property type="entry name" value="NUFIP1_cons_dom"/>
</dbReference>
<name>A0A8T2U0E7_CERRI</name>
<feature type="compositionally biased region" description="Polar residues" evidence="2">
    <location>
        <begin position="454"/>
        <end position="464"/>
    </location>
</feature>
<dbReference type="GO" id="GO:0005634">
    <property type="term" value="C:nucleus"/>
    <property type="evidence" value="ECO:0007669"/>
    <property type="project" value="TreeGrafter"/>
</dbReference>
<dbReference type="AlphaFoldDB" id="A0A8T2U0E7"/>
<keyword evidence="1" id="KW-0863">Zinc-finger</keyword>
<feature type="compositionally biased region" description="Basic residues" evidence="2">
    <location>
        <begin position="798"/>
        <end position="816"/>
    </location>
</feature>
<keyword evidence="1" id="KW-0479">Metal-binding</keyword>
<evidence type="ECO:0000259" key="3">
    <source>
        <dbReference type="PROSITE" id="PS50157"/>
    </source>
</evidence>
<dbReference type="PROSITE" id="PS50157">
    <property type="entry name" value="ZINC_FINGER_C2H2_2"/>
    <property type="match status" value="1"/>
</dbReference>
<dbReference type="PANTHER" id="PTHR13309:SF0">
    <property type="entry name" value="FMR1-INTERACTING PROTEIN NUFIP1"/>
    <property type="match status" value="1"/>
</dbReference>
<dbReference type="PANTHER" id="PTHR13309">
    <property type="entry name" value="NUCLEAR FRAGILE X MENTAL RETARDATION PROTEIN INTERACTING PROTEIN 1"/>
    <property type="match status" value="1"/>
</dbReference>
<feature type="compositionally biased region" description="Basic and acidic residues" evidence="2">
    <location>
        <begin position="760"/>
        <end position="797"/>
    </location>
</feature>
<feature type="region of interest" description="Disordered" evidence="2">
    <location>
        <begin position="165"/>
        <end position="335"/>
    </location>
</feature>
<dbReference type="Pfam" id="PF10453">
    <property type="entry name" value="NUFIP1"/>
    <property type="match status" value="1"/>
</dbReference>
<evidence type="ECO:0000313" key="5">
    <source>
        <dbReference type="Proteomes" id="UP000825935"/>
    </source>
</evidence>
<feature type="compositionally biased region" description="Low complexity" evidence="2">
    <location>
        <begin position="236"/>
        <end position="250"/>
    </location>
</feature>
<feature type="compositionally biased region" description="Basic and acidic residues" evidence="2">
    <location>
        <begin position="670"/>
        <end position="681"/>
    </location>
</feature>
<dbReference type="GO" id="GO:0003723">
    <property type="term" value="F:RNA binding"/>
    <property type="evidence" value="ECO:0007669"/>
    <property type="project" value="InterPro"/>
</dbReference>
<dbReference type="EMBL" id="CM035415">
    <property type="protein sequence ID" value="KAH7427084.1"/>
    <property type="molecule type" value="Genomic_DNA"/>
</dbReference>
<keyword evidence="1" id="KW-0862">Zinc</keyword>
<dbReference type="OrthoDB" id="273070at2759"/>
<organism evidence="4 5">
    <name type="scientific">Ceratopteris richardii</name>
    <name type="common">Triangle waterfern</name>
    <dbReference type="NCBI Taxonomy" id="49495"/>
    <lineage>
        <taxon>Eukaryota</taxon>
        <taxon>Viridiplantae</taxon>
        <taxon>Streptophyta</taxon>
        <taxon>Embryophyta</taxon>
        <taxon>Tracheophyta</taxon>
        <taxon>Polypodiopsida</taxon>
        <taxon>Polypodiidae</taxon>
        <taxon>Polypodiales</taxon>
        <taxon>Pteridineae</taxon>
        <taxon>Pteridaceae</taxon>
        <taxon>Parkerioideae</taxon>
        <taxon>Ceratopteris</taxon>
    </lineage>
</organism>
<feature type="compositionally biased region" description="Basic residues" evidence="2">
    <location>
        <begin position="220"/>
        <end position="235"/>
    </location>
</feature>
<accession>A0A8T2U0E7</accession>
<reference evidence="4" key="1">
    <citation type="submission" date="2021-08" db="EMBL/GenBank/DDBJ databases">
        <title>WGS assembly of Ceratopteris richardii.</title>
        <authorList>
            <person name="Marchant D.B."/>
            <person name="Chen G."/>
            <person name="Jenkins J."/>
            <person name="Shu S."/>
            <person name="Leebens-Mack J."/>
            <person name="Grimwood J."/>
            <person name="Schmutz J."/>
            <person name="Soltis P."/>
            <person name="Soltis D."/>
            <person name="Chen Z.-H."/>
        </authorList>
    </citation>
    <scope>NUCLEOTIDE SEQUENCE</scope>
    <source>
        <strain evidence="4">Whitten #5841</strain>
        <tissue evidence="4">Leaf</tissue>
    </source>
</reference>
<dbReference type="PROSITE" id="PS00028">
    <property type="entry name" value="ZINC_FINGER_C2H2_1"/>
    <property type="match status" value="1"/>
</dbReference>
<dbReference type="InterPro" id="IPR013087">
    <property type="entry name" value="Znf_C2H2_type"/>
</dbReference>
<feature type="compositionally biased region" description="Polar residues" evidence="2">
    <location>
        <begin position="914"/>
        <end position="927"/>
    </location>
</feature>
<dbReference type="Proteomes" id="UP000825935">
    <property type="component" value="Chromosome 10"/>
</dbReference>
<dbReference type="SMART" id="SM00355">
    <property type="entry name" value="ZnF_C2H2"/>
    <property type="match status" value="2"/>
</dbReference>
<proteinExistence type="predicted"/>
<evidence type="ECO:0000256" key="2">
    <source>
        <dbReference type="SAM" id="MobiDB-lite"/>
    </source>
</evidence>
<sequence>MAPQRAPGYSAPNGAQPVYGQQGAYSSLNQGLNVPVGIPAGVAAGYGPSAHSGNTIPAGAPPFHVGNGLPGSLHGPMGSMGGGNPQMGAFPGFPTQVAYPHFVQAQQQNSIIQPPPSNHGYENPAVLNIPGQWQGNPIRSPHSSCPPGFEPHHNNSIAMGIPTQTNLVNGATGTGAVNGNQHQVQQQHQNQVQHFQAHPPQQQVQSPSLHQQQQFQNLHLHQHHHNNNQRQHVLHHQSQNQHRQFQQEQNQHQKRYCQFNHRHRQRDVQHEYQQKHQDQHESNQQSYIQNGCQQKQQGQHERQHSWQLHSQSHVQSQAQPQFQLHSHHKPQCQPQSQSHLSCQQVQPSPAFQACITNGVALGVPVMPTHNSTNAISVKDSAQNQQHAPSWKHTIQSENSQINVKFLATNNIEQQKCSLANYSQEIPRMYAEESTNFHRDGALHSKDPSCEEVQSRSSSMANSHSGMEDMGPGNAVRNGHTKMKIMSGTNHHNFIDGESRKLQSPQKMQFHSGPSSRNRPNDRRNNQHRFNGQFKAHNKPFQVSRQNSHNHFGPQRQTLDSQGNSFSKGPGKRSDLCTFRCEPCDRTFTTSEFLSSHIKSHVKCGENGCSFEAAGKVVKEHRVVEHRKVDFQSTSRGRRALAMRLREDQEEIRRWREERKRSYPTSQNILRKAEAKRKREAEGESIDEESQLRRQQLLDIIKKQRQLGFEPAEIPSFYFRTQSSKKRKKDNKGLTVTKQESAIEETLDRKSGDEWNGDATKVQEDRLPVQKKLEQENGLKDMDHNENHSKDHQRNDHLKKGHHKKFTSWKDHKRSQRNSHLEGSQFKRPSLLSKLLRKDIESEKSQLLQCCRFIVNNAFLQNCPPTSLKHFPWTERVVCGSGSAPLEDLSKEAAQLMLDVKDACHSSDSKHSACPRNSYQSGETTKNISESDVSDSEDDVIAVKSEDGSDTSFAFAGHLVERTKHQDLVDAKSTVQSTEGIWPLQSGVSGTLRDAKDYHTITDKMTQMQASSCWKSMLPPSQNVGAGIRISGNIENAIEDDDISQYMNLDLCGA</sequence>
<dbReference type="GO" id="GO:0000492">
    <property type="term" value="P:box C/D snoRNP assembly"/>
    <property type="evidence" value="ECO:0007669"/>
    <property type="project" value="TreeGrafter"/>
</dbReference>
<feature type="region of interest" description="Disordered" evidence="2">
    <location>
        <begin position="720"/>
        <end position="824"/>
    </location>
</feature>
<gene>
    <name evidence="4" type="ORF">KP509_10G029400</name>
</gene>
<feature type="domain" description="C2H2-type" evidence="3">
    <location>
        <begin position="578"/>
        <end position="600"/>
    </location>
</feature>
<dbReference type="GO" id="GO:0008270">
    <property type="term" value="F:zinc ion binding"/>
    <property type="evidence" value="ECO:0007669"/>
    <property type="project" value="UniProtKB-KW"/>
</dbReference>
<feature type="region of interest" description="Disordered" evidence="2">
    <location>
        <begin position="905"/>
        <end position="938"/>
    </location>
</feature>
<keyword evidence="5" id="KW-1185">Reference proteome</keyword>